<evidence type="ECO:0000313" key="1">
    <source>
        <dbReference type="EMBL" id="MBX30119.1"/>
    </source>
</evidence>
<name>A0A2P2MIS3_RHIMU</name>
<proteinExistence type="predicted"/>
<sequence length="26" mass="3190">MIIHIKSWKQKKKRFIPRIPNPFGLL</sequence>
<reference evidence="1" key="1">
    <citation type="submission" date="2018-02" db="EMBL/GenBank/DDBJ databases">
        <title>Rhizophora mucronata_Transcriptome.</title>
        <authorList>
            <person name="Meera S.P."/>
            <person name="Sreeshan A."/>
            <person name="Augustine A."/>
        </authorList>
    </citation>
    <scope>NUCLEOTIDE SEQUENCE</scope>
    <source>
        <tissue evidence="1">Leaf</tissue>
    </source>
</reference>
<protein>
    <submittedName>
        <fullName evidence="1">Uncharacterized protein</fullName>
    </submittedName>
</protein>
<organism evidence="1">
    <name type="scientific">Rhizophora mucronata</name>
    <name type="common">Asiatic mangrove</name>
    <dbReference type="NCBI Taxonomy" id="61149"/>
    <lineage>
        <taxon>Eukaryota</taxon>
        <taxon>Viridiplantae</taxon>
        <taxon>Streptophyta</taxon>
        <taxon>Embryophyta</taxon>
        <taxon>Tracheophyta</taxon>
        <taxon>Spermatophyta</taxon>
        <taxon>Magnoliopsida</taxon>
        <taxon>eudicotyledons</taxon>
        <taxon>Gunneridae</taxon>
        <taxon>Pentapetalae</taxon>
        <taxon>rosids</taxon>
        <taxon>fabids</taxon>
        <taxon>Malpighiales</taxon>
        <taxon>Rhizophoraceae</taxon>
        <taxon>Rhizophora</taxon>
    </lineage>
</organism>
<accession>A0A2P2MIS3</accession>
<dbReference type="AlphaFoldDB" id="A0A2P2MIS3"/>
<dbReference type="EMBL" id="GGEC01049635">
    <property type="protein sequence ID" value="MBX30119.1"/>
    <property type="molecule type" value="Transcribed_RNA"/>
</dbReference>